<accession>A0A9N9TI64</accession>
<comment type="catalytic activity">
    <reaction evidence="1">
        <text>a beta-D-glucosyl-(1&lt;-&gt;1')-N-acylsphing-4-enine + H2O = an N-acylsphing-4-enine + D-glucose</text>
        <dbReference type="Rhea" id="RHEA:13269"/>
        <dbReference type="ChEBI" id="CHEBI:4167"/>
        <dbReference type="ChEBI" id="CHEBI:15377"/>
        <dbReference type="ChEBI" id="CHEBI:22801"/>
        <dbReference type="ChEBI" id="CHEBI:52639"/>
        <dbReference type="EC" id="3.2.1.45"/>
    </reaction>
</comment>
<comment type="similarity">
    <text evidence="1">Belongs to the non-lysosomal glucosylceramidase family.</text>
</comment>
<dbReference type="InterPro" id="IPR012341">
    <property type="entry name" value="6hp_glycosidase-like_sf"/>
</dbReference>
<dbReference type="PIRSF" id="PIRSF028944">
    <property type="entry name" value="Beta_gluc_GBA2"/>
    <property type="match status" value="1"/>
</dbReference>
<name>A0A9N9TI64_PHYSR</name>
<keyword evidence="1" id="KW-0443">Lipid metabolism</keyword>
<keyword evidence="2" id="KW-1133">Transmembrane helix</keyword>
<dbReference type="OrthoDB" id="730489at2759"/>
<feature type="transmembrane region" description="Helical" evidence="2">
    <location>
        <begin position="36"/>
        <end position="58"/>
    </location>
</feature>
<dbReference type="PANTHER" id="PTHR12654:SF0">
    <property type="entry name" value="NON-LYSOSOMAL GLUCOSYLCERAMIDASE"/>
    <property type="match status" value="1"/>
</dbReference>
<dbReference type="InterPro" id="IPR008928">
    <property type="entry name" value="6-hairpin_glycosidase_sf"/>
</dbReference>
<feature type="domain" description="Glycosyl-hydrolase family 116 N-terminal" evidence="4">
    <location>
        <begin position="82"/>
        <end position="381"/>
    </location>
</feature>
<keyword evidence="1 2" id="KW-0472">Membrane</keyword>
<dbReference type="Pfam" id="PF12215">
    <property type="entry name" value="Glyco_hydr_116N"/>
    <property type="match status" value="1"/>
</dbReference>
<dbReference type="GO" id="GO:0006680">
    <property type="term" value="P:glucosylceramide catabolic process"/>
    <property type="evidence" value="ECO:0007669"/>
    <property type="project" value="InterPro"/>
</dbReference>
<dbReference type="GO" id="GO:0005975">
    <property type="term" value="P:carbohydrate metabolic process"/>
    <property type="evidence" value="ECO:0007669"/>
    <property type="project" value="InterPro"/>
</dbReference>
<feature type="domain" description="Glycosyl-hydrolase family 116 catalytic region" evidence="3">
    <location>
        <begin position="441"/>
        <end position="805"/>
    </location>
</feature>
<gene>
    <name evidence="5" type="ORF">PHYEVI_LOCUS735</name>
</gene>
<dbReference type="GO" id="GO:0008422">
    <property type="term" value="F:beta-glucosidase activity"/>
    <property type="evidence" value="ECO:0007669"/>
    <property type="project" value="TreeGrafter"/>
</dbReference>
<dbReference type="SUPFAM" id="SSF48208">
    <property type="entry name" value="Six-hairpin glycosidases"/>
    <property type="match status" value="1"/>
</dbReference>
<dbReference type="GO" id="GO:0016020">
    <property type="term" value="C:membrane"/>
    <property type="evidence" value="ECO:0007669"/>
    <property type="project" value="InterPro"/>
</dbReference>
<evidence type="ECO:0000259" key="4">
    <source>
        <dbReference type="Pfam" id="PF12215"/>
    </source>
</evidence>
<dbReference type="AlphaFoldDB" id="A0A9N9TI64"/>
<evidence type="ECO:0000313" key="5">
    <source>
        <dbReference type="EMBL" id="CAG9854271.1"/>
    </source>
</evidence>
<proteinExistence type="inferred from homology"/>
<dbReference type="PANTHER" id="PTHR12654">
    <property type="entry name" value="BILE ACID BETA-GLUCOSIDASE-RELATED"/>
    <property type="match status" value="1"/>
</dbReference>
<evidence type="ECO:0000313" key="6">
    <source>
        <dbReference type="Proteomes" id="UP001153712"/>
    </source>
</evidence>
<keyword evidence="1" id="KW-0378">Hydrolase</keyword>
<dbReference type="Gene3D" id="1.50.10.10">
    <property type="match status" value="1"/>
</dbReference>
<evidence type="ECO:0000259" key="3">
    <source>
        <dbReference type="Pfam" id="PF04685"/>
    </source>
</evidence>
<dbReference type="Pfam" id="PF04685">
    <property type="entry name" value="DUF608"/>
    <property type="match status" value="1"/>
</dbReference>
<keyword evidence="2" id="KW-0812">Transmembrane</keyword>
<dbReference type="InterPro" id="IPR024462">
    <property type="entry name" value="GH116_N"/>
</dbReference>
<evidence type="ECO:0000256" key="1">
    <source>
        <dbReference type="PIRNR" id="PIRNR028944"/>
    </source>
</evidence>
<dbReference type="InterPro" id="IPR006775">
    <property type="entry name" value="GH116_catalytic"/>
</dbReference>
<comment type="function">
    <text evidence="1">Non-lysosomal glucosylceramidase that catalyzes the hydrolysis of glucosylceramide (GlcCer) to free glucose and ceramide.</text>
</comment>
<organism evidence="5 6">
    <name type="scientific">Phyllotreta striolata</name>
    <name type="common">Striped flea beetle</name>
    <name type="synonym">Crioceris striolata</name>
    <dbReference type="NCBI Taxonomy" id="444603"/>
    <lineage>
        <taxon>Eukaryota</taxon>
        <taxon>Metazoa</taxon>
        <taxon>Ecdysozoa</taxon>
        <taxon>Arthropoda</taxon>
        <taxon>Hexapoda</taxon>
        <taxon>Insecta</taxon>
        <taxon>Pterygota</taxon>
        <taxon>Neoptera</taxon>
        <taxon>Endopterygota</taxon>
        <taxon>Coleoptera</taxon>
        <taxon>Polyphaga</taxon>
        <taxon>Cucujiformia</taxon>
        <taxon>Chrysomeloidea</taxon>
        <taxon>Chrysomelidae</taxon>
        <taxon>Galerucinae</taxon>
        <taxon>Alticini</taxon>
        <taxon>Phyllotreta</taxon>
    </lineage>
</organism>
<keyword evidence="6" id="KW-1185">Reference proteome</keyword>
<dbReference type="InterPro" id="IPR014551">
    <property type="entry name" value="B_Glucosidase_GBA2-typ"/>
</dbReference>
<dbReference type="EC" id="3.2.1.45" evidence="1"/>
<evidence type="ECO:0000256" key="2">
    <source>
        <dbReference type="SAM" id="Phobius"/>
    </source>
</evidence>
<keyword evidence="1" id="KW-0326">Glycosidase</keyword>
<dbReference type="EMBL" id="OU900094">
    <property type="protein sequence ID" value="CAG9854271.1"/>
    <property type="molecule type" value="Genomic_DNA"/>
</dbReference>
<sequence>MHQEGSINENLSSSIPKYGLKLKLNHVYKEKRDQKYIPRLGIILSMLPLIFRYLIYYLKFKWRGMKVVMDYVSPREPQQIYGVPIGGIGSGTIGRGYRGEFCRFQLRPGIYEWNTVDANQFIVTIKDENGKTIFQSLLSTFPKSSLSSWKSRIDGSKCNYTGLYPRSWTEYDLSEYGIMLTCRQISPVIPHDYVNSCLPAAVFAWTAKNVCNANRTVTIAFTFKNGTGSVADKKATCSSKSFNYENSEGVILYNTLDSTQAAYALSALSKPGVSISKCSYFDPKSDGSDVWSQLELNGEFDRPKKNAQNHFFGETACGVASKFAVNANETRRIEMSLVWDIPKVIFPVDQKTYKRYYTKHFGSENSILKLVSYAFDNYESWEQKIYDWQKVVLDDSKLPDWYKGALFNETYYISDGGTLWMLLGDEELRTIPQNDPRVEYGRFAYLEGQEYIMYNSYDVHFYASHALHKNWPMLQRCLQYDLRDFVYLEIKSDVKELYEGTICERKKSNSVPHDAGSPSEGPLTLINAYPIHDVSSWRDLNSKFVLQTLRDAFAASPQKPDIDFMKDMYDACFMVMQKSIKNDTNADGLIENLGIPDQTYDSWVMSGVSAYCGGLWLAALYGMSTMAERLGKIDDKKLFESILNKAKAAFEKKMWNGSYYNFDCSTHHSKAIMADQLCGHWYLMCSGIKTDIVFPEDHVKCALKTVYKSNVQSFCDGNMGAVNGMINGEVDTASVQSLEAWTGVTYALASTMIYEGMVEEGFKTAGGMYNSMIRCGLAFDTPEALYAEHHIRAVAYMRPLSIWSMQMALESSINN</sequence>
<protein>
    <recommendedName>
        <fullName evidence="1">Non-lysosomal glucosylceramidase</fullName>
        <shortName evidence="1">NLGase</shortName>
        <ecNumber evidence="1">3.2.1.45</ecNumber>
    </recommendedName>
</protein>
<reference evidence="5" key="1">
    <citation type="submission" date="2022-01" db="EMBL/GenBank/DDBJ databases">
        <authorList>
            <person name="King R."/>
        </authorList>
    </citation>
    <scope>NUCLEOTIDE SEQUENCE</scope>
</reference>
<dbReference type="Proteomes" id="UP001153712">
    <property type="component" value="Chromosome 1"/>
</dbReference>
<dbReference type="InterPro" id="IPR052566">
    <property type="entry name" value="Non-lysos_glucosylceramidase"/>
</dbReference>
<dbReference type="GO" id="GO:0004348">
    <property type="term" value="F:glucosylceramidase activity"/>
    <property type="evidence" value="ECO:0007669"/>
    <property type="project" value="UniProtKB-EC"/>
</dbReference>